<evidence type="ECO:0000313" key="3">
    <source>
        <dbReference type="Proteomes" id="UP000765509"/>
    </source>
</evidence>
<sequence>MLYKDKDWEMLPQIHQGVMNPWKILKKFLKEEEISRYPNRWNLISSKPEIKNIKIYHAKKDRGNKEEAPLASTSKPQANQIPQRGKKNKKNNCRKPYSPSSRIPRSQNRFHGQFLQHGQNLD</sequence>
<feature type="compositionally biased region" description="Polar residues" evidence="1">
    <location>
        <begin position="71"/>
        <end position="82"/>
    </location>
</feature>
<feature type="compositionally biased region" description="Basic residues" evidence="1">
    <location>
        <begin position="84"/>
        <end position="93"/>
    </location>
</feature>
<name>A0A9Q3HMD8_9BASI</name>
<dbReference type="AlphaFoldDB" id="A0A9Q3HMD8"/>
<reference evidence="2" key="1">
    <citation type="submission" date="2021-03" db="EMBL/GenBank/DDBJ databases">
        <title>Draft genome sequence of rust myrtle Austropuccinia psidii MF-1, a brazilian biotype.</title>
        <authorList>
            <person name="Quecine M.C."/>
            <person name="Pachon D.M.R."/>
            <person name="Bonatelli M.L."/>
            <person name="Correr F.H."/>
            <person name="Franceschini L.M."/>
            <person name="Leite T.F."/>
            <person name="Margarido G.R.A."/>
            <person name="Almeida C.A."/>
            <person name="Ferrarezi J.A."/>
            <person name="Labate C.A."/>
        </authorList>
    </citation>
    <scope>NUCLEOTIDE SEQUENCE</scope>
    <source>
        <strain evidence="2">MF-1</strain>
    </source>
</reference>
<evidence type="ECO:0000313" key="2">
    <source>
        <dbReference type="EMBL" id="MBW0510746.1"/>
    </source>
</evidence>
<feature type="region of interest" description="Disordered" evidence="1">
    <location>
        <begin position="60"/>
        <end position="122"/>
    </location>
</feature>
<keyword evidence="3" id="KW-1185">Reference proteome</keyword>
<dbReference type="Proteomes" id="UP000765509">
    <property type="component" value="Unassembled WGS sequence"/>
</dbReference>
<proteinExistence type="predicted"/>
<comment type="caution">
    <text evidence="2">The sequence shown here is derived from an EMBL/GenBank/DDBJ whole genome shotgun (WGS) entry which is preliminary data.</text>
</comment>
<dbReference type="EMBL" id="AVOT02021743">
    <property type="protein sequence ID" value="MBW0510746.1"/>
    <property type="molecule type" value="Genomic_DNA"/>
</dbReference>
<organism evidence="2 3">
    <name type="scientific">Austropuccinia psidii MF-1</name>
    <dbReference type="NCBI Taxonomy" id="1389203"/>
    <lineage>
        <taxon>Eukaryota</taxon>
        <taxon>Fungi</taxon>
        <taxon>Dikarya</taxon>
        <taxon>Basidiomycota</taxon>
        <taxon>Pucciniomycotina</taxon>
        <taxon>Pucciniomycetes</taxon>
        <taxon>Pucciniales</taxon>
        <taxon>Sphaerophragmiaceae</taxon>
        <taxon>Austropuccinia</taxon>
    </lineage>
</organism>
<accession>A0A9Q3HMD8</accession>
<protein>
    <submittedName>
        <fullName evidence="2">Uncharacterized protein</fullName>
    </submittedName>
</protein>
<evidence type="ECO:0000256" key="1">
    <source>
        <dbReference type="SAM" id="MobiDB-lite"/>
    </source>
</evidence>
<gene>
    <name evidence="2" type="ORF">O181_050461</name>
</gene>
<feature type="compositionally biased region" description="Polar residues" evidence="1">
    <location>
        <begin position="98"/>
        <end position="122"/>
    </location>
</feature>